<dbReference type="InterPro" id="IPR014044">
    <property type="entry name" value="CAP_dom"/>
</dbReference>
<keyword evidence="5" id="KW-1185">Reference proteome</keyword>
<dbReference type="Pfam" id="PF00188">
    <property type="entry name" value="CAP"/>
    <property type="match status" value="1"/>
</dbReference>
<dbReference type="EMBL" id="JAUHPV010000002">
    <property type="protein sequence ID" value="MDN4471948.1"/>
    <property type="molecule type" value="Genomic_DNA"/>
</dbReference>
<evidence type="ECO:0000256" key="2">
    <source>
        <dbReference type="SAM" id="Phobius"/>
    </source>
</evidence>
<evidence type="ECO:0000259" key="3">
    <source>
        <dbReference type="Pfam" id="PF00188"/>
    </source>
</evidence>
<keyword evidence="2" id="KW-0812">Transmembrane</keyword>
<dbReference type="SUPFAM" id="SSF55797">
    <property type="entry name" value="PR-1-like"/>
    <property type="match status" value="1"/>
</dbReference>
<organism evidence="4 5">
    <name type="scientific">Demequina zhanjiangensis</name>
    <dbReference type="NCBI Taxonomy" id="3051659"/>
    <lineage>
        <taxon>Bacteria</taxon>
        <taxon>Bacillati</taxon>
        <taxon>Actinomycetota</taxon>
        <taxon>Actinomycetes</taxon>
        <taxon>Micrococcales</taxon>
        <taxon>Demequinaceae</taxon>
        <taxon>Demequina</taxon>
    </lineage>
</organism>
<sequence length="288" mass="29889">MRRAVDAPSDGPAQPSHPDRLMACEEIMEQSEVKVRREPRRRWYWAALAGILPLAIVGTSVSAAAAWLPEDSTAATVQNEATPTTVATSEVKADGSVEDADIAASVPKVEISKSPEPEPVVPVYSSSGRSTTSSGTSRSTGSSSGSSGSSKSSTPSVSYTQYCANPSSPYSAGSSAKSLLTAANKERARLGLRSLGWSGSLSSAAQSWSENMAKTGNLAHSGRGQENVGYTYNSGGISVGSGLTIIHKAWMRSYGHCTNIMYPGYSVMGAGVAKTADGTAVYSTENFG</sequence>
<feature type="region of interest" description="Disordered" evidence="1">
    <location>
        <begin position="107"/>
        <end position="158"/>
    </location>
</feature>
<dbReference type="CDD" id="cd05379">
    <property type="entry name" value="CAP_bacterial"/>
    <property type="match status" value="1"/>
</dbReference>
<feature type="transmembrane region" description="Helical" evidence="2">
    <location>
        <begin position="43"/>
        <end position="68"/>
    </location>
</feature>
<dbReference type="PANTHER" id="PTHR31157">
    <property type="entry name" value="SCP DOMAIN-CONTAINING PROTEIN"/>
    <property type="match status" value="1"/>
</dbReference>
<comment type="caution">
    <text evidence="4">The sequence shown here is derived from an EMBL/GenBank/DDBJ whole genome shotgun (WGS) entry which is preliminary data.</text>
</comment>
<gene>
    <name evidence="4" type="ORF">QQX04_02945</name>
</gene>
<dbReference type="RefSeq" id="WP_301126137.1">
    <property type="nucleotide sequence ID" value="NZ_JAUHPV010000002.1"/>
</dbReference>
<accession>A0ABT8FYQ5</accession>
<feature type="compositionally biased region" description="Low complexity" evidence="1">
    <location>
        <begin position="121"/>
        <end position="158"/>
    </location>
</feature>
<feature type="domain" description="SCP" evidence="3">
    <location>
        <begin position="181"/>
        <end position="286"/>
    </location>
</feature>
<reference evidence="4" key="1">
    <citation type="submission" date="2023-06" db="EMBL/GenBank/DDBJ databases">
        <title>SYSU T00b26.</title>
        <authorList>
            <person name="Gao L."/>
            <person name="Fang B.-Z."/>
            <person name="Li W.-J."/>
        </authorList>
    </citation>
    <scope>NUCLEOTIDE SEQUENCE</scope>
    <source>
        <strain evidence="4">SYSU T00b26</strain>
    </source>
</reference>
<dbReference type="InterPro" id="IPR035940">
    <property type="entry name" value="CAP_sf"/>
</dbReference>
<dbReference type="PANTHER" id="PTHR31157:SF1">
    <property type="entry name" value="SCP DOMAIN-CONTAINING PROTEIN"/>
    <property type="match status" value="1"/>
</dbReference>
<dbReference type="Proteomes" id="UP001172738">
    <property type="component" value="Unassembled WGS sequence"/>
</dbReference>
<evidence type="ECO:0000313" key="5">
    <source>
        <dbReference type="Proteomes" id="UP001172738"/>
    </source>
</evidence>
<name>A0ABT8FYQ5_9MICO</name>
<proteinExistence type="predicted"/>
<evidence type="ECO:0000313" key="4">
    <source>
        <dbReference type="EMBL" id="MDN4471948.1"/>
    </source>
</evidence>
<keyword evidence="2" id="KW-1133">Transmembrane helix</keyword>
<evidence type="ECO:0000256" key="1">
    <source>
        <dbReference type="SAM" id="MobiDB-lite"/>
    </source>
</evidence>
<dbReference type="Gene3D" id="3.40.33.10">
    <property type="entry name" value="CAP"/>
    <property type="match status" value="1"/>
</dbReference>
<keyword evidence="2" id="KW-0472">Membrane</keyword>
<protein>
    <submittedName>
        <fullName evidence="4">CAP domain-containing protein</fullName>
    </submittedName>
</protein>